<accession>A0A6L2L987</accession>
<organism evidence="1">
    <name type="scientific">Tanacetum cinerariifolium</name>
    <name type="common">Dalmatian daisy</name>
    <name type="synonym">Chrysanthemum cinerariifolium</name>
    <dbReference type="NCBI Taxonomy" id="118510"/>
    <lineage>
        <taxon>Eukaryota</taxon>
        <taxon>Viridiplantae</taxon>
        <taxon>Streptophyta</taxon>
        <taxon>Embryophyta</taxon>
        <taxon>Tracheophyta</taxon>
        <taxon>Spermatophyta</taxon>
        <taxon>Magnoliopsida</taxon>
        <taxon>eudicotyledons</taxon>
        <taxon>Gunneridae</taxon>
        <taxon>Pentapetalae</taxon>
        <taxon>asterids</taxon>
        <taxon>campanulids</taxon>
        <taxon>Asterales</taxon>
        <taxon>Asteraceae</taxon>
        <taxon>Asteroideae</taxon>
        <taxon>Anthemideae</taxon>
        <taxon>Anthemidinae</taxon>
        <taxon>Tanacetum</taxon>
    </lineage>
</organism>
<dbReference type="AlphaFoldDB" id="A0A6L2L987"/>
<protein>
    <recommendedName>
        <fullName evidence="2">Zinc finger, CCHC-type</fullName>
    </recommendedName>
</protein>
<sequence length="86" mass="9999">MNNLRTTGFTNGTMMCHGKIARAYILGSTLHYQDLEWYEALKDSELKEESLKNKAIMEGLINEDDESSNNGWRRWDGYEIANHDQE</sequence>
<gene>
    <name evidence="1" type="ORF">Tci_029170</name>
</gene>
<proteinExistence type="predicted"/>
<name>A0A6L2L987_TANCI</name>
<evidence type="ECO:0000313" key="1">
    <source>
        <dbReference type="EMBL" id="GEU57192.1"/>
    </source>
</evidence>
<dbReference type="EMBL" id="BKCJ010003790">
    <property type="protein sequence ID" value="GEU57192.1"/>
    <property type="molecule type" value="Genomic_DNA"/>
</dbReference>
<evidence type="ECO:0008006" key="2">
    <source>
        <dbReference type="Google" id="ProtNLM"/>
    </source>
</evidence>
<comment type="caution">
    <text evidence="1">The sequence shown here is derived from an EMBL/GenBank/DDBJ whole genome shotgun (WGS) entry which is preliminary data.</text>
</comment>
<reference evidence="1" key="1">
    <citation type="journal article" date="2019" name="Sci. Rep.">
        <title>Draft genome of Tanacetum cinerariifolium, the natural source of mosquito coil.</title>
        <authorList>
            <person name="Yamashiro T."/>
            <person name="Shiraishi A."/>
            <person name="Satake H."/>
            <person name="Nakayama K."/>
        </authorList>
    </citation>
    <scope>NUCLEOTIDE SEQUENCE</scope>
</reference>